<dbReference type="PANTHER" id="PTHR23151:SF90">
    <property type="entry name" value="DIHYDROLIPOYLLYSINE-RESIDUE ACETYLTRANSFERASE COMPONENT OF PYRUVATE DEHYDROGENASE COMPLEX, MITOCHONDRIAL-RELATED"/>
    <property type="match status" value="1"/>
</dbReference>
<feature type="region of interest" description="Disordered" evidence="6">
    <location>
        <begin position="216"/>
        <end position="269"/>
    </location>
</feature>
<evidence type="ECO:0000256" key="6">
    <source>
        <dbReference type="SAM" id="MobiDB-lite"/>
    </source>
</evidence>
<organism evidence="9 10">
    <name type="scientific">Chloropicon primus</name>
    <dbReference type="NCBI Taxonomy" id="1764295"/>
    <lineage>
        <taxon>Eukaryota</taxon>
        <taxon>Viridiplantae</taxon>
        <taxon>Chlorophyta</taxon>
        <taxon>Chloropicophyceae</taxon>
        <taxon>Chloropicales</taxon>
        <taxon>Chloropicaceae</taxon>
        <taxon>Chloropicon</taxon>
    </lineage>
</organism>
<dbReference type="STRING" id="1764295.A0A5B8MKQ6"/>
<evidence type="ECO:0000313" key="10">
    <source>
        <dbReference type="Proteomes" id="UP000316726"/>
    </source>
</evidence>
<comment type="similarity">
    <text evidence="1 5">Belongs to the 2-oxoacid dehydrogenase family.</text>
</comment>
<gene>
    <name evidence="9" type="ORF">A3770_04p31520</name>
</gene>
<dbReference type="OrthoDB" id="537444at2759"/>
<protein>
    <recommendedName>
        <fullName evidence="5">Acetyltransferase component of pyruvate dehydrogenase complex</fullName>
        <ecNumber evidence="5">2.3.1.12</ecNumber>
    </recommendedName>
</protein>
<dbReference type="SUPFAM" id="SSF47005">
    <property type="entry name" value="Peripheral subunit-binding domain of 2-oxo acid dehydrogenase complex"/>
    <property type="match status" value="1"/>
</dbReference>
<name>A0A5B8MKQ6_9CHLO</name>
<dbReference type="InterPro" id="IPR001078">
    <property type="entry name" value="2-oxoacid_DH_actylTfrase"/>
</dbReference>
<dbReference type="Pfam" id="PF02817">
    <property type="entry name" value="E3_binding"/>
    <property type="match status" value="1"/>
</dbReference>
<evidence type="ECO:0000259" key="8">
    <source>
        <dbReference type="PROSITE" id="PS51826"/>
    </source>
</evidence>
<evidence type="ECO:0000259" key="7">
    <source>
        <dbReference type="PROSITE" id="PS50968"/>
    </source>
</evidence>
<dbReference type="SUPFAM" id="SSF52777">
    <property type="entry name" value="CoA-dependent acyltransferases"/>
    <property type="match status" value="1"/>
</dbReference>
<dbReference type="PANTHER" id="PTHR23151">
    <property type="entry name" value="DIHYDROLIPOAMIDE ACETYL/SUCCINYL-TRANSFERASE-RELATED"/>
    <property type="match status" value="1"/>
</dbReference>
<dbReference type="PROSITE" id="PS51826">
    <property type="entry name" value="PSBD"/>
    <property type="match status" value="1"/>
</dbReference>
<keyword evidence="2 5" id="KW-0808">Transferase</keyword>
<dbReference type="GO" id="GO:0045254">
    <property type="term" value="C:pyruvate dehydrogenase complex"/>
    <property type="evidence" value="ECO:0007669"/>
    <property type="project" value="UniProtKB-UniRule"/>
</dbReference>
<dbReference type="NCBIfam" id="TIGR01349">
    <property type="entry name" value="PDHac_trf_mito"/>
    <property type="match status" value="1"/>
</dbReference>
<comment type="subcellular location">
    <subcellularLocation>
        <location evidence="5">Mitochondrion</location>
    </subcellularLocation>
</comment>
<comment type="function">
    <text evidence="5">The pyruvate dehydrogenase complex catalyzes the overall conversion of pyruvate to acetyl-CoA and CO(2).</text>
</comment>
<dbReference type="EC" id="2.3.1.12" evidence="5"/>
<dbReference type="GO" id="GO:0004742">
    <property type="term" value="F:dihydrolipoyllysine-residue acetyltransferase activity"/>
    <property type="evidence" value="ECO:0007669"/>
    <property type="project" value="UniProtKB-UniRule"/>
</dbReference>
<feature type="compositionally biased region" description="Low complexity" evidence="6">
    <location>
        <begin position="100"/>
        <end position="113"/>
    </location>
</feature>
<reference evidence="9 10" key="1">
    <citation type="submission" date="2018-07" db="EMBL/GenBank/DDBJ databases">
        <title>The complete nuclear genome of the prasinophyte Chloropicon primus (CCMP1205).</title>
        <authorList>
            <person name="Pombert J.-F."/>
            <person name="Otis C."/>
            <person name="Turmel M."/>
            <person name="Lemieux C."/>
        </authorList>
    </citation>
    <scope>NUCLEOTIDE SEQUENCE [LARGE SCALE GENOMIC DNA]</scope>
    <source>
        <strain evidence="9 10">CCMP1205</strain>
    </source>
</reference>
<dbReference type="InterPro" id="IPR006257">
    <property type="entry name" value="LAT1"/>
</dbReference>
<dbReference type="FunFam" id="2.40.50.100:FF:000010">
    <property type="entry name" value="Acetyltransferase component of pyruvate dehydrogenase complex"/>
    <property type="match status" value="2"/>
</dbReference>
<proteinExistence type="inferred from homology"/>
<comment type="cofactor">
    <cofactor evidence="5">
        <name>(R)-lipoate</name>
        <dbReference type="ChEBI" id="CHEBI:83088"/>
    </cofactor>
    <text evidence="5">Binds 2 lipoyl cofactors covalently.</text>
</comment>
<dbReference type="Gene3D" id="3.30.559.10">
    <property type="entry name" value="Chloramphenicol acetyltransferase-like domain"/>
    <property type="match status" value="1"/>
</dbReference>
<dbReference type="InterPro" id="IPR011053">
    <property type="entry name" value="Single_hybrid_motif"/>
</dbReference>
<keyword evidence="10" id="KW-1185">Reference proteome</keyword>
<dbReference type="AlphaFoldDB" id="A0A5B8MKQ6"/>
<dbReference type="Gene3D" id="4.10.320.10">
    <property type="entry name" value="E3-binding domain"/>
    <property type="match status" value="1"/>
</dbReference>
<keyword evidence="4 5" id="KW-0012">Acyltransferase</keyword>
<feature type="region of interest" description="Disordered" evidence="6">
    <location>
        <begin position="125"/>
        <end position="144"/>
    </location>
</feature>
<dbReference type="GO" id="GO:0005739">
    <property type="term" value="C:mitochondrion"/>
    <property type="evidence" value="ECO:0007669"/>
    <property type="project" value="UniProtKB-SubCell"/>
</dbReference>
<keyword evidence="3 5" id="KW-0450">Lipoyl</keyword>
<dbReference type="InterPro" id="IPR004167">
    <property type="entry name" value="PSBD"/>
</dbReference>
<dbReference type="InterPro" id="IPR000089">
    <property type="entry name" value="Biotin_lipoyl"/>
</dbReference>
<feature type="compositionally biased region" description="Low complexity" evidence="6">
    <location>
        <begin position="84"/>
        <end position="93"/>
    </location>
</feature>
<dbReference type="Pfam" id="PF00364">
    <property type="entry name" value="Biotin_lipoyl"/>
    <property type="match status" value="2"/>
</dbReference>
<feature type="domain" description="Peripheral subunit-binding (PSBD)" evidence="8">
    <location>
        <begin position="263"/>
        <end position="300"/>
    </location>
</feature>
<dbReference type="InterPro" id="IPR045257">
    <property type="entry name" value="E2/Pdx1"/>
</dbReference>
<evidence type="ECO:0000256" key="4">
    <source>
        <dbReference type="ARBA" id="ARBA00023315"/>
    </source>
</evidence>
<dbReference type="GO" id="GO:0006086">
    <property type="term" value="P:pyruvate decarboxylation to acetyl-CoA"/>
    <property type="evidence" value="ECO:0007669"/>
    <property type="project" value="InterPro"/>
</dbReference>
<feature type="compositionally biased region" description="Low complexity" evidence="6">
    <location>
        <begin position="240"/>
        <end position="254"/>
    </location>
</feature>
<keyword evidence="9" id="KW-0670">Pyruvate</keyword>
<feature type="domain" description="Lipoyl-binding" evidence="7">
    <location>
        <begin position="1"/>
        <end position="72"/>
    </location>
</feature>
<dbReference type="CDD" id="cd06849">
    <property type="entry name" value="lipoyl_domain"/>
    <property type="match status" value="2"/>
</dbReference>
<sequence>MPSLSPTMSQGNIAGWKKAEGDQVAAGDVLAEVETDKATIEWESVEEGYLAKIFLQDGAKDVPVGTLVAVLCEEEGDVGKFESYSPAAASEQPAQEEEPSQSTSSPSSAAPSSLALALPPHTVLGMPSLSPTMTQGSLSSWSKKEGDAIEAGEILAEVETDKATIEWEAVDGGFLAKVLVQAGTSDIEIGRPVAIVCEEEEDMGAFKDVTPEMLANEGDQEAPSAPAPPQEAKKEKARPAAKAAAPMSSSSQAPRTHPSGHVLASPKARAMARDGNVDLSLVAGTGPGGRVIAADVAEYEESAPRQATHAGAAGDDNVPDAYEDVEVSQMRRVIAQRLLMSKQTIPHYYLTMDCEVGALMSLRSSVNASVAEKMGKVSLNDFVIKACALACQEVPECNAEWRDDAIRLHKNVHVGVAMDLGSLGHTQGGLVVPVVKNVQLKGVASISSVVKDYAARAKPADGVDGKMRLTPEEMDGGTFTVSNLGMMGVKQFAAIVNPPQSCILAVGGVRSEVKKDGPDGFREAKVMSVTLSCDHRVVDGAVGAKWLQKFKNLLENPLQMLLQ</sequence>
<feature type="region of interest" description="Disordered" evidence="6">
    <location>
        <begin position="84"/>
        <end position="113"/>
    </location>
</feature>
<feature type="domain" description="Lipoyl-binding" evidence="7">
    <location>
        <begin position="121"/>
        <end position="200"/>
    </location>
</feature>
<evidence type="ECO:0000256" key="3">
    <source>
        <dbReference type="ARBA" id="ARBA00022823"/>
    </source>
</evidence>
<dbReference type="SUPFAM" id="SSF51230">
    <property type="entry name" value="Single hybrid motif"/>
    <property type="match status" value="2"/>
</dbReference>
<dbReference type="PROSITE" id="PS50968">
    <property type="entry name" value="BIOTINYL_LIPOYL"/>
    <property type="match status" value="2"/>
</dbReference>
<accession>A0A5B8MKQ6</accession>
<evidence type="ECO:0000256" key="5">
    <source>
        <dbReference type="RuleBase" id="RU361137"/>
    </source>
</evidence>
<evidence type="ECO:0000313" key="9">
    <source>
        <dbReference type="EMBL" id="QDZ20634.1"/>
    </source>
</evidence>
<evidence type="ECO:0000256" key="2">
    <source>
        <dbReference type="ARBA" id="ARBA00022679"/>
    </source>
</evidence>
<feature type="compositionally biased region" description="Polar residues" evidence="6">
    <location>
        <begin position="129"/>
        <end position="141"/>
    </location>
</feature>
<dbReference type="EMBL" id="CP031037">
    <property type="protein sequence ID" value="QDZ20634.1"/>
    <property type="molecule type" value="Genomic_DNA"/>
</dbReference>
<dbReference type="InterPro" id="IPR023213">
    <property type="entry name" value="CAT-like_dom_sf"/>
</dbReference>
<dbReference type="Pfam" id="PF00198">
    <property type="entry name" value="2-oxoacid_dh"/>
    <property type="match status" value="1"/>
</dbReference>
<dbReference type="Gene3D" id="2.40.50.100">
    <property type="match status" value="2"/>
</dbReference>
<comment type="catalytic activity">
    <reaction evidence="5">
        <text>N(6)-[(R)-dihydrolipoyl]-L-lysyl-[protein] + acetyl-CoA = N(6)-[(R)-S(8)-acetyldihydrolipoyl]-L-lysyl-[protein] + CoA</text>
        <dbReference type="Rhea" id="RHEA:17017"/>
        <dbReference type="Rhea" id="RHEA-COMP:10475"/>
        <dbReference type="Rhea" id="RHEA-COMP:10478"/>
        <dbReference type="ChEBI" id="CHEBI:57287"/>
        <dbReference type="ChEBI" id="CHEBI:57288"/>
        <dbReference type="ChEBI" id="CHEBI:83100"/>
        <dbReference type="ChEBI" id="CHEBI:83111"/>
        <dbReference type="EC" id="2.3.1.12"/>
    </reaction>
</comment>
<dbReference type="Proteomes" id="UP000316726">
    <property type="component" value="Chromosome 4"/>
</dbReference>
<dbReference type="InterPro" id="IPR036625">
    <property type="entry name" value="E3-bd_dom_sf"/>
</dbReference>
<dbReference type="FunFam" id="3.30.559.10:FF:000003">
    <property type="entry name" value="Acetyltransferase component of pyruvate dehydrogenase complex"/>
    <property type="match status" value="1"/>
</dbReference>
<evidence type="ECO:0000256" key="1">
    <source>
        <dbReference type="ARBA" id="ARBA00007317"/>
    </source>
</evidence>